<dbReference type="InterPro" id="IPR003593">
    <property type="entry name" value="AAA+_ATPase"/>
</dbReference>
<dbReference type="InterPro" id="IPR003439">
    <property type="entry name" value="ABC_transporter-like_ATP-bd"/>
</dbReference>
<evidence type="ECO:0000259" key="4">
    <source>
        <dbReference type="PROSITE" id="PS50893"/>
    </source>
</evidence>
<gene>
    <name evidence="5" type="ORF">GOB81_07985</name>
</gene>
<keyword evidence="6" id="KW-1185">Reference proteome</keyword>
<dbReference type="GO" id="GO:0005524">
    <property type="term" value="F:ATP binding"/>
    <property type="evidence" value="ECO:0007669"/>
    <property type="project" value="UniProtKB-KW"/>
</dbReference>
<organism evidence="5 6">
    <name type="scientific">Acetobacter conturbans</name>
    <dbReference type="NCBI Taxonomy" id="1737472"/>
    <lineage>
        <taxon>Bacteria</taxon>
        <taxon>Pseudomonadati</taxon>
        <taxon>Pseudomonadota</taxon>
        <taxon>Alphaproteobacteria</taxon>
        <taxon>Acetobacterales</taxon>
        <taxon>Acetobacteraceae</taxon>
        <taxon>Acetobacter</taxon>
    </lineage>
</organism>
<dbReference type="PANTHER" id="PTHR42781">
    <property type="entry name" value="SPERMIDINE/PUTRESCINE IMPORT ATP-BINDING PROTEIN POTA"/>
    <property type="match status" value="1"/>
</dbReference>
<proteinExistence type="predicted"/>
<dbReference type="Pfam" id="PF00005">
    <property type="entry name" value="ABC_tran"/>
    <property type="match status" value="1"/>
</dbReference>
<evidence type="ECO:0000256" key="2">
    <source>
        <dbReference type="ARBA" id="ARBA00022741"/>
    </source>
</evidence>
<protein>
    <submittedName>
        <fullName evidence="5">ATP-binding cassette domain-containing protein</fullName>
    </submittedName>
</protein>
<accession>A0ABX0K565</accession>
<keyword evidence="3 5" id="KW-0067">ATP-binding</keyword>
<sequence length="358" mass="38910">MSVRIEDLVRRAPGNHDRILLDQVTVDIPDGAFVALVGPSGAGKTTLLRAIAGLDPFDTGRIVIDDRNTNDLSARERNVGFVFQNYALFRHMTVAKNISFGLDVLPGSQRPAKSEIDRRVKELLDLIQLPDLGSSYPQRLSGGQRQRVALARALATRPKHLLLDEPFGALDPVVRRTVRQWLRSLHDQLGLTTILVTHDQEEALDVADRLVVMQDGRIVQDDGAEALENRPATPFVMEFLGETLSFPGRITGGMFLPELPHVAPFPVAGIADGPAAALIRPHEIRLTPEAGGAPVQRAGSRYGLSKLAVDLGDRIVDILVPASEAVPASGVKLHIAAARLFRDDRLLEPTHEARVAAA</sequence>
<keyword evidence="1" id="KW-0813">Transport</keyword>
<evidence type="ECO:0000313" key="6">
    <source>
        <dbReference type="Proteomes" id="UP000631653"/>
    </source>
</evidence>
<dbReference type="PROSITE" id="PS50893">
    <property type="entry name" value="ABC_TRANSPORTER_2"/>
    <property type="match status" value="1"/>
</dbReference>
<dbReference type="InterPro" id="IPR050093">
    <property type="entry name" value="ABC_SmlMolc_Importer"/>
</dbReference>
<dbReference type="PROSITE" id="PS00211">
    <property type="entry name" value="ABC_TRANSPORTER_1"/>
    <property type="match status" value="1"/>
</dbReference>
<dbReference type="RefSeq" id="WP_173569866.1">
    <property type="nucleotide sequence ID" value="NZ_WOSY01000006.1"/>
</dbReference>
<dbReference type="InterPro" id="IPR027417">
    <property type="entry name" value="P-loop_NTPase"/>
</dbReference>
<evidence type="ECO:0000256" key="1">
    <source>
        <dbReference type="ARBA" id="ARBA00022448"/>
    </source>
</evidence>
<feature type="domain" description="ABC transporter" evidence="4">
    <location>
        <begin position="3"/>
        <end position="240"/>
    </location>
</feature>
<dbReference type="Gene3D" id="3.40.50.300">
    <property type="entry name" value="P-loop containing nucleotide triphosphate hydrolases"/>
    <property type="match status" value="1"/>
</dbReference>
<dbReference type="Proteomes" id="UP000631653">
    <property type="component" value="Unassembled WGS sequence"/>
</dbReference>
<dbReference type="InterPro" id="IPR017871">
    <property type="entry name" value="ABC_transporter-like_CS"/>
</dbReference>
<comment type="caution">
    <text evidence="5">The sequence shown here is derived from an EMBL/GenBank/DDBJ whole genome shotgun (WGS) entry which is preliminary data.</text>
</comment>
<dbReference type="SMART" id="SM00382">
    <property type="entry name" value="AAA"/>
    <property type="match status" value="1"/>
</dbReference>
<dbReference type="PANTHER" id="PTHR42781:SF4">
    <property type="entry name" value="SPERMIDINE_PUTRESCINE IMPORT ATP-BINDING PROTEIN POTA"/>
    <property type="match status" value="1"/>
</dbReference>
<keyword evidence="2" id="KW-0547">Nucleotide-binding</keyword>
<name>A0ABX0K565_9PROT</name>
<dbReference type="EMBL" id="WOSY01000006">
    <property type="protein sequence ID" value="NHN88569.1"/>
    <property type="molecule type" value="Genomic_DNA"/>
</dbReference>
<reference evidence="5 6" key="1">
    <citation type="journal article" date="2020" name="Int. J. Syst. Evol. Microbiol.">
        <title>Novel acetic acid bacteria from cider fermentations: Acetobacter conturbans sp. nov. and Acetobacter fallax sp. nov.</title>
        <authorList>
            <person name="Sombolestani A.S."/>
            <person name="Cleenwerck I."/>
            <person name="Cnockaert M."/>
            <person name="Borremans W."/>
            <person name="Wieme A.D."/>
            <person name="De Vuyst L."/>
            <person name="Vandamme P."/>
        </authorList>
    </citation>
    <scope>NUCLEOTIDE SEQUENCE [LARGE SCALE GENOMIC DNA]</scope>
    <source>
        <strain evidence="5 6">LMG 1627</strain>
    </source>
</reference>
<dbReference type="SUPFAM" id="SSF52540">
    <property type="entry name" value="P-loop containing nucleoside triphosphate hydrolases"/>
    <property type="match status" value="1"/>
</dbReference>
<evidence type="ECO:0000256" key="3">
    <source>
        <dbReference type="ARBA" id="ARBA00022840"/>
    </source>
</evidence>
<evidence type="ECO:0000313" key="5">
    <source>
        <dbReference type="EMBL" id="NHN88569.1"/>
    </source>
</evidence>